<sequence length="108" mass="12643">MSMKRRAKIFFQFCTPILALLGFISSFIKWGRPDHFHGQSFPFPIVMWDKAKKYNEHLPENDETFIDFVAPQSLLLNPLAFILTGLCLYLLFELLLATTKLVKHLRKK</sequence>
<proteinExistence type="predicted"/>
<evidence type="ECO:0000256" key="1">
    <source>
        <dbReference type="SAM" id="Phobius"/>
    </source>
</evidence>
<gene>
    <name evidence="2" type="ORF">BSZ32_04425</name>
</gene>
<dbReference type="Proteomes" id="UP000239907">
    <property type="component" value="Unassembled WGS sequence"/>
</dbReference>
<keyword evidence="3" id="KW-1185">Reference proteome</keyword>
<keyword evidence="1" id="KW-0812">Transmembrane</keyword>
<evidence type="ECO:0000313" key="2">
    <source>
        <dbReference type="EMBL" id="PQJ27818.1"/>
    </source>
</evidence>
<keyword evidence="1" id="KW-1133">Transmembrane helix</keyword>
<protein>
    <recommendedName>
        <fullName evidence="4">DUF4306 domain-containing protein</fullName>
    </recommendedName>
</protein>
<keyword evidence="1" id="KW-0472">Membrane</keyword>
<evidence type="ECO:0000313" key="3">
    <source>
        <dbReference type="Proteomes" id="UP000239907"/>
    </source>
</evidence>
<reference evidence="2 3" key="1">
    <citation type="submission" date="2016-12" db="EMBL/GenBank/DDBJ databases">
        <title>Study of bacterial adaptation to deep sea.</title>
        <authorList>
            <person name="Song J."/>
            <person name="Yoshizawa S."/>
            <person name="Kogure K."/>
        </authorList>
    </citation>
    <scope>NUCLEOTIDE SEQUENCE [LARGE SCALE GENOMIC DNA]</scope>
    <source>
        <strain evidence="2 3">SAORIC-165</strain>
    </source>
</reference>
<comment type="caution">
    <text evidence="2">The sequence shown here is derived from an EMBL/GenBank/DDBJ whole genome shotgun (WGS) entry which is preliminary data.</text>
</comment>
<dbReference type="AlphaFoldDB" id="A0A2S7TYI7"/>
<evidence type="ECO:0008006" key="4">
    <source>
        <dbReference type="Google" id="ProtNLM"/>
    </source>
</evidence>
<name>A0A2S7TYI7_9BACT</name>
<dbReference type="EMBL" id="MQWA01000001">
    <property type="protein sequence ID" value="PQJ27818.1"/>
    <property type="molecule type" value="Genomic_DNA"/>
</dbReference>
<organism evidence="2 3">
    <name type="scientific">Rubritalea profundi</name>
    <dbReference type="NCBI Taxonomy" id="1658618"/>
    <lineage>
        <taxon>Bacteria</taxon>
        <taxon>Pseudomonadati</taxon>
        <taxon>Verrucomicrobiota</taxon>
        <taxon>Verrucomicrobiia</taxon>
        <taxon>Verrucomicrobiales</taxon>
        <taxon>Rubritaleaceae</taxon>
        <taxon>Rubritalea</taxon>
    </lineage>
</organism>
<accession>A0A2S7TYI7</accession>
<feature type="transmembrane region" description="Helical" evidence="1">
    <location>
        <begin position="79"/>
        <end position="98"/>
    </location>
</feature>